<dbReference type="InterPro" id="IPR008775">
    <property type="entry name" value="Phytyl_CoA_dOase-like"/>
</dbReference>
<dbReference type="AlphaFoldDB" id="A0A5S3V195"/>
<gene>
    <name evidence="1" type="ORF">CWC19_18780</name>
</gene>
<dbReference type="Pfam" id="PF05721">
    <property type="entry name" value="PhyH"/>
    <property type="match status" value="1"/>
</dbReference>
<comment type="caution">
    <text evidence="1">The sequence shown here is derived from an EMBL/GenBank/DDBJ whole genome shotgun (WGS) entry which is preliminary data.</text>
</comment>
<dbReference type="EMBL" id="PNBX01000114">
    <property type="protein sequence ID" value="TMO64058.1"/>
    <property type="molecule type" value="Genomic_DNA"/>
</dbReference>
<protein>
    <recommendedName>
        <fullName evidence="3">Phytanoyl-CoA dioxygenase</fullName>
    </recommendedName>
</protein>
<dbReference type="OrthoDB" id="9796766at2"/>
<dbReference type="GO" id="GO:0005506">
    <property type="term" value="F:iron ion binding"/>
    <property type="evidence" value="ECO:0007669"/>
    <property type="project" value="UniProtKB-ARBA"/>
</dbReference>
<evidence type="ECO:0000313" key="1">
    <source>
        <dbReference type="EMBL" id="TMO64058.1"/>
    </source>
</evidence>
<name>A0A5S3V195_9GAMM</name>
<proteinExistence type="predicted"/>
<dbReference type="RefSeq" id="WP_138593400.1">
    <property type="nucleotide sequence ID" value="NZ_PNBX01000114.1"/>
</dbReference>
<organism evidence="1 2">
    <name type="scientific">Pseudoalteromonas aurantia</name>
    <dbReference type="NCBI Taxonomy" id="43654"/>
    <lineage>
        <taxon>Bacteria</taxon>
        <taxon>Pseudomonadati</taxon>
        <taxon>Pseudomonadota</taxon>
        <taxon>Gammaproteobacteria</taxon>
        <taxon>Alteromonadales</taxon>
        <taxon>Pseudoalteromonadaceae</taxon>
        <taxon>Pseudoalteromonas</taxon>
    </lineage>
</organism>
<accession>A0A5S3V195</accession>
<dbReference type="Proteomes" id="UP000307217">
    <property type="component" value="Unassembled WGS sequence"/>
</dbReference>
<dbReference type="SUPFAM" id="SSF51197">
    <property type="entry name" value="Clavaminate synthase-like"/>
    <property type="match status" value="1"/>
</dbReference>
<dbReference type="Gene3D" id="2.60.120.620">
    <property type="entry name" value="q2cbj1_9rhob like domain"/>
    <property type="match status" value="1"/>
</dbReference>
<evidence type="ECO:0000313" key="2">
    <source>
        <dbReference type="Proteomes" id="UP000307217"/>
    </source>
</evidence>
<dbReference type="PANTHER" id="PTHR20883">
    <property type="entry name" value="PHYTANOYL-COA DIOXYGENASE DOMAIN CONTAINING 1"/>
    <property type="match status" value="1"/>
</dbReference>
<reference evidence="1 2" key="1">
    <citation type="submission" date="2018-01" db="EMBL/GenBank/DDBJ databases">
        <authorList>
            <person name="Paulsen S."/>
            <person name="Gram L.K."/>
        </authorList>
    </citation>
    <scope>NUCLEOTIDE SEQUENCE [LARGE SCALE GENOMIC DNA]</scope>
    <source>
        <strain evidence="1 2">S3790</strain>
    </source>
</reference>
<reference evidence="2" key="2">
    <citation type="submission" date="2019-06" db="EMBL/GenBank/DDBJ databases">
        <title>Co-occurence of chitin degradation, pigmentation and bioactivity in marine Pseudoalteromonas.</title>
        <authorList>
            <person name="Sonnenschein E.C."/>
            <person name="Bech P.K."/>
        </authorList>
    </citation>
    <scope>NUCLEOTIDE SEQUENCE [LARGE SCALE GENOMIC DNA]</scope>
    <source>
        <strain evidence="2">S3790</strain>
    </source>
</reference>
<dbReference type="GO" id="GO:0016706">
    <property type="term" value="F:2-oxoglutarate-dependent dioxygenase activity"/>
    <property type="evidence" value="ECO:0007669"/>
    <property type="project" value="UniProtKB-ARBA"/>
</dbReference>
<evidence type="ECO:0008006" key="3">
    <source>
        <dbReference type="Google" id="ProtNLM"/>
    </source>
</evidence>
<sequence length="274" mass="31026">MSALLKSKFEHQGYAVIKQGIEPELLSHLQQHAQSLLRDTKELAMQGRGLMHIALSQYKGDSSVLRINNLFEYQLNFARLLTHPTIIGAAELLIGEPVLPVYESMVIKNTSSNEAFDWHRDMQARADDTAIITMGIYLDDSLAEQGALKVIPGSHLILDSVSECKDRLQLGNISSQDIAVQAGDIVIHHVNTVHGSDKQQASHLRRTIYFEFRSLSHLRSNSRFSDNWLEKRQLLFEQLKVKPLKKIDTEIIVLPVGFYDEQVKIEAAEYSFAF</sequence>
<dbReference type="PANTHER" id="PTHR20883:SF46">
    <property type="entry name" value="PHYTANOYL-COA HYDROXYLASE"/>
    <property type="match status" value="1"/>
</dbReference>